<dbReference type="Pfam" id="PF01345">
    <property type="entry name" value="DUF11"/>
    <property type="match status" value="3"/>
</dbReference>
<keyword evidence="4" id="KW-1185">Reference proteome</keyword>
<feature type="domain" description="DUF11" evidence="1">
    <location>
        <begin position="126"/>
        <end position="249"/>
    </location>
</feature>
<organism evidence="3 4">
    <name type="scientific">Deinococcus puniceus</name>
    <dbReference type="NCBI Taxonomy" id="1182568"/>
    <lineage>
        <taxon>Bacteria</taxon>
        <taxon>Thermotogati</taxon>
        <taxon>Deinococcota</taxon>
        <taxon>Deinococci</taxon>
        <taxon>Deinococcales</taxon>
        <taxon>Deinococcaceae</taxon>
        <taxon>Deinococcus</taxon>
    </lineage>
</organism>
<proteinExistence type="predicted"/>
<dbReference type="Gene3D" id="2.60.40.1170">
    <property type="entry name" value="Mu homology domain, subdomain B"/>
    <property type="match status" value="1"/>
</dbReference>
<evidence type="ECO:0000313" key="4">
    <source>
        <dbReference type="Proteomes" id="UP000077363"/>
    </source>
</evidence>
<dbReference type="PATRIC" id="fig|1182568.3.peg.450"/>
<dbReference type="NCBIfam" id="TIGR01451">
    <property type="entry name" value="B_ant_repeat"/>
    <property type="match status" value="3"/>
</dbReference>
<gene>
    <name evidence="3" type="ORF">SU48_02145</name>
</gene>
<dbReference type="InterPro" id="IPR047589">
    <property type="entry name" value="DUF11_rpt"/>
</dbReference>
<feature type="domain" description="DUF11" evidence="1">
    <location>
        <begin position="753"/>
        <end position="873"/>
    </location>
</feature>
<dbReference type="STRING" id="1182568.SU48_02145"/>
<dbReference type="KEGG" id="dpu:SU48_02145"/>
<evidence type="ECO:0000259" key="1">
    <source>
        <dbReference type="Pfam" id="PF01345"/>
    </source>
</evidence>
<dbReference type="Pfam" id="PF20674">
    <property type="entry name" value="SpaA_3"/>
    <property type="match status" value="1"/>
</dbReference>
<dbReference type="InterPro" id="IPR001434">
    <property type="entry name" value="OmcB-like_DUF11"/>
</dbReference>
<dbReference type="InterPro" id="IPR051172">
    <property type="entry name" value="Chlamydia_OmcB"/>
</dbReference>
<evidence type="ECO:0000259" key="2">
    <source>
        <dbReference type="Pfam" id="PF20674"/>
    </source>
</evidence>
<feature type="domain" description="DUF11" evidence="1">
    <location>
        <begin position="615"/>
        <end position="740"/>
    </location>
</feature>
<dbReference type="PANTHER" id="PTHR34819:SF3">
    <property type="entry name" value="CELL SURFACE PROTEIN"/>
    <property type="match status" value="1"/>
</dbReference>
<evidence type="ECO:0000313" key="3">
    <source>
        <dbReference type="EMBL" id="ANE42756.1"/>
    </source>
</evidence>
<name>A0A172T753_9DEIO</name>
<feature type="domain" description="SpaA-like prealbumin fold" evidence="2">
    <location>
        <begin position="5"/>
        <end position="120"/>
    </location>
</feature>
<evidence type="ECO:0008006" key="5">
    <source>
        <dbReference type="Google" id="ProtNLM"/>
    </source>
</evidence>
<dbReference type="PANTHER" id="PTHR34819">
    <property type="entry name" value="LARGE CYSTEINE-RICH PERIPLASMIC PROTEIN OMCB"/>
    <property type="match status" value="1"/>
</dbReference>
<dbReference type="EMBL" id="CP011387">
    <property type="protein sequence ID" value="ANE42756.1"/>
    <property type="molecule type" value="Genomic_DNA"/>
</dbReference>
<dbReference type="InterPro" id="IPR048834">
    <property type="entry name" value="SpaA_pre-album"/>
</dbReference>
<sequence>MAQPTLTLTKTIAVPGRNAATDQFTVQIKNGNTITASATTTGSNSTASTSATTLAAGTTYTLTEIMATGPSTLADYSTAITCTNANTGSATVLPNPSSVGQSFSITPNGNDVITCNLTNTSKIANLSITNSDGVSSILTGTKTTYTVRVTNGGPNNVTGAVLKDAPATGLSKTTVACSTATSNVCATAPTSAALEDPLGVSLPLLASSAFYEILVTADVTATSGTVINRATVDAPSGTTDPDLTNNTADDTDTVTLPYTPTTPAICSALAGNTGTGSNLVTDFNNGTFGVSTSDPLVASTNTRSPAAWPYPAATLGYGYTQVSTGGPGDGSLSLVNRLGSPRIYSTWSDSLTPITVTGTGSGVASSDADTGRFLLINGATPGATIIQTTIAGLTPYTNYQLLGLFSNVIDNNQTGFVLPNIDFFVNGASYFRTGNIPQDVQATWRRAGFVFNSGNSTTATFKVVSRVPAATGNDLAFDQLSLNQCQGTYVNTLSGFLYGDTDNSLSFQNPAEPQLPAGVTVDLQYTDSNGNPVTVAKTITGVGSDTGKYVFTNVPPPPPGFSYFVHVEDGSYSGEVNTVPAGYSLLTPNNAPVTGTPNYVSGTNIGPDFGFSFADLGITKSNGATGLLPSSTTTYTIRVTNNGSTSVTGALLRDDVATGLTKSAVTCTAAAGNACTAAPTAANLENGVGVALPLLARGAFYEIDVTANVTAAVGTTVTNTATITAPAGVTDTVAANNSASDSDLVSATLTTTLTLTKTGAAAARPDANVVYTLTVTNTGAVAATGVSLTDTLPANTTLVSATDATGATVTPTPTGSSYTWALGSIPATAGNSKTVTITLKMPSAALIKTAPQPSVTNTATVSASNVMGTTAANATTNLVLVELTKKVRNLTLSTTSGPFSSTGTGLPTHVLEYCIDFQNYGGAALPNFVLTDPVPANVKPLLSGASAAPTYGYDTDANTAGFAGSGYGVKLTRAGMTSYLTSASGSLTDVAGTSNGTPNSGVMTVNLGTLAAGVSGTACFRGAIR</sequence>
<protein>
    <recommendedName>
        <fullName evidence="5">DUF11 domain-containing protein</fullName>
    </recommendedName>
</protein>
<dbReference type="Proteomes" id="UP000077363">
    <property type="component" value="Chromosome"/>
</dbReference>
<accession>A0A172T753</accession>
<reference evidence="3 4" key="1">
    <citation type="submission" date="2015-01" db="EMBL/GenBank/DDBJ databases">
        <title>Deinococcus puniceus/DY1/ whole genome sequencing.</title>
        <authorList>
            <person name="Kim M.K."/>
            <person name="Srinivasan S."/>
            <person name="Lee J.-J."/>
        </authorList>
    </citation>
    <scope>NUCLEOTIDE SEQUENCE [LARGE SCALE GENOMIC DNA]</scope>
    <source>
        <strain evidence="3 4">DY1</strain>
    </source>
</reference>
<dbReference type="AlphaFoldDB" id="A0A172T753"/>